<dbReference type="InterPro" id="IPR023753">
    <property type="entry name" value="FAD/NAD-binding_dom"/>
</dbReference>
<organism evidence="7 8">
    <name type="scientific">Pseudalkalibacillus berkeleyi</name>
    <dbReference type="NCBI Taxonomy" id="1069813"/>
    <lineage>
        <taxon>Bacteria</taxon>
        <taxon>Bacillati</taxon>
        <taxon>Bacillota</taxon>
        <taxon>Bacilli</taxon>
        <taxon>Bacillales</taxon>
        <taxon>Fictibacillaceae</taxon>
        <taxon>Pseudalkalibacillus</taxon>
    </lineage>
</organism>
<comment type="caution">
    <text evidence="7">The sequence shown here is derived from an EMBL/GenBank/DDBJ whole genome shotgun (WGS) entry which is preliminary data.</text>
</comment>
<keyword evidence="8" id="KW-1185">Reference proteome</keyword>
<dbReference type="SUPFAM" id="SSF51905">
    <property type="entry name" value="FAD/NAD(P)-binding domain"/>
    <property type="match status" value="2"/>
</dbReference>
<accession>A0ABS9H1J6</accession>
<dbReference type="EMBL" id="JAKIJS010000001">
    <property type="protein sequence ID" value="MCF6137677.1"/>
    <property type="molecule type" value="Genomic_DNA"/>
</dbReference>
<protein>
    <submittedName>
        <fullName evidence="7">FAD-dependent oxidoreductase</fullName>
    </submittedName>
</protein>
<dbReference type="InterPro" id="IPR036188">
    <property type="entry name" value="FAD/NAD-bd_sf"/>
</dbReference>
<keyword evidence="3" id="KW-0285">Flavoprotein</keyword>
<evidence type="ECO:0000313" key="7">
    <source>
        <dbReference type="EMBL" id="MCF6137677.1"/>
    </source>
</evidence>
<dbReference type="InterPro" id="IPR051169">
    <property type="entry name" value="NADH-Q_oxidoreductase"/>
</dbReference>
<dbReference type="Pfam" id="PF07992">
    <property type="entry name" value="Pyr_redox_2"/>
    <property type="match status" value="1"/>
</dbReference>
<evidence type="ECO:0000256" key="1">
    <source>
        <dbReference type="ARBA" id="ARBA00001974"/>
    </source>
</evidence>
<evidence type="ECO:0000259" key="6">
    <source>
        <dbReference type="Pfam" id="PF07992"/>
    </source>
</evidence>
<sequence>MTKKLLLIGGGHAHLSLLKKFKQDQFADCEVTLLNPTRTYYYSGMFSGYVEGIYQLDELEIDLQTLCEKAGIQFVEGTALSVDAKQKMVLTEKGDILNFDVLSFDIGTKRKGVSELPDSDQIFHLNRKEQIKELGDEASKRGDVVIVGGGAAGIELSFSIQSWKKKNNDDGTVRLISSSALYGESSDDRCKKTLKAKIIQAGIRLHENERVERIKESKVHMNGESVSYDSLLWMTGSEAPKLYKSSKLPIDKEGYLLVEDTLQVKQYPFIFGSGNGVTIQNHPDLPRNGVMAVRQGGVLWDNLKGFLQSGEGYHFQPQKRYLTILSTGERRAYLRYGSFCTSGKLAWKLKNKIDKKFMATFK</sequence>
<evidence type="ECO:0000256" key="3">
    <source>
        <dbReference type="ARBA" id="ARBA00022630"/>
    </source>
</evidence>
<evidence type="ECO:0000256" key="5">
    <source>
        <dbReference type="ARBA" id="ARBA00023002"/>
    </source>
</evidence>
<keyword evidence="5" id="KW-0560">Oxidoreductase</keyword>
<dbReference type="PANTHER" id="PTHR42913:SF9">
    <property type="entry name" value="SLR1591 PROTEIN"/>
    <property type="match status" value="1"/>
</dbReference>
<gene>
    <name evidence="7" type="ORF">L2716_08035</name>
</gene>
<dbReference type="Proteomes" id="UP001649381">
    <property type="component" value="Unassembled WGS sequence"/>
</dbReference>
<evidence type="ECO:0000256" key="4">
    <source>
        <dbReference type="ARBA" id="ARBA00022827"/>
    </source>
</evidence>
<dbReference type="Gene3D" id="3.50.50.100">
    <property type="match status" value="1"/>
</dbReference>
<proteinExistence type="inferred from homology"/>
<comment type="similarity">
    <text evidence="2">Belongs to the NADH dehydrogenase family.</text>
</comment>
<evidence type="ECO:0000313" key="8">
    <source>
        <dbReference type="Proteomes" id="UP001649381"/>
    </source>
</evidence>
<keyword evidence="4" id="KW-0274">FAD</keyword>
<feature type="domain" description="FAD/NAD(P)-binding" evidence="6">
    <location>
        <begin position="4"/>
        <end position="294"/>
    </location>
</feature>
<evidence type="ECO:0000256" key="2">
    <source>
        <dbReference type="ARBA" id="ARBA00005272"/>
    </source>
</evidence>
<reference evidence="7 8" key="1">
    <citation type="submission" date="2022-01" db="EMBL/GenBank/DDBJ databases">
        <title>Alkalihalobacillus sp. EGI L200015, a novel bacterium isolated from a salt lake sediment.</title>
        <authorList>
            <person name="Gao L."/>
            <person name="Fang B.-Z."/>
            <person name="Li W.-J."/>
        </authorList>
    </citation>
    <scope>NUCLEOTIDE SEQUENCE [LARGE SCALE GENOMIC DNA]</scope>
    <source>
        <strain evidence="7 8">KCTC 12718</strain>
    </source>
</reference>
<dbReference type="RefSeq" id="WP_236333465.1">
    <property type="nucleotide sequence ID" value="NZ_JAKIJS010000001.1"/>
</dbReference>
<dbReference type="PANTHER" id="PTHR42913">
    <property type="entry name" value="APOPTOSIS-INDUCING FACTOR 1"/>
    <property type="match status" value="1"/>
</dbReference>
<name>A0ABS9H1J6_9BACL</name>
<comment type="cofactor">
    <cofactor evidence="1">
        <name>FAD</name>
        <dbReference type="ChEBI" id="CHEBI:57692"/>
    </cofactor>
</comment>